<name>A0A0M3HYK8_ASCLU</name>
<sequence>MACGLYCNEGGSLLIYVAVMSKRPYFAACKLRANAIIREMYLTERDFYQDKASETTKFCYGAPNLYSLAEVAVLTIPRQYYIL</sequence>
<organism evidence="1 2">
    <name type="scientific">Ascaris lumbricoides</name>
    <name type="common">Giant roundworm</name>
    <dbReference type="NCBI Taxonomy" id="6252"/>
    <lineage>
        <taxon>Eukaryota</taxon>
        <taxon>Metazoa</taxon>
        <taxon>Ecdysozoa</taxon>
        <taxon>Nematoda</taxon>
        <taxon>Chromadorea</taxon>
        <taxon>Rhabditida</taxon>
        <taxon>Spirurina</taxon>
        <taxon>Ascaridomorpha</taxon>
        <taxon>Ascaridoidea</taxon>
        <taxon>Ascarididae</taxon>
        <taxon>Ascaris</taxon>
    </lineage>
</organism>
<reference evidence="2" key="1">
    <citation type="submission" date="2017-02" db="UniProtKB">
        <authorList>
            <consortium name="WormBaseParasite"/>
        </authorList>
    </citation>
    <scope>IDENTIFICATION</scope>
</reference>
<dbReference type="WBParaSite" id="ALUE_0000862201-mRNA-1">
    <property type="protein sequence ID" value="ALUE_0000862201-mRNA-1"/>
    <property type="gene ID" value="ALUE_0000862201"/>
</dbReference>
<protein>
    <submittedName>
        <fullName evidence="2">UDENN domain-containing protein</fullName>
    </submittedName>
</protein>
<accession>A0A0M3HYK8</accession>
<evidence type="ECO:0000313" key="2">
    <source>
        <dbReference type="WBParaSite" id="ALUE_0000862201-mRNA-1"/>
    </source>
</evidence>
<dbReference type="Proteomes" id="UP000036681">
    <property type="component" value="Unplaced"/>
</dbReference>
<proteinExistence type="predicted"/>
<dbReference type="AlphaFoldDB" id="A0A0M3HYK8"/>
<keyword evidence="1" id="KW-1185">Reference proteome</keyword>
<evidence type="ECO:0000313" key="1">
    <source>
        <dbReference type="Proteomes" id="UP000036681"/>
    </source>
</evidence>